<dbReference type="EMBL" id="AMZH03013599">
    <property type="protein sequence ID" value="RRT48999.1"/>
    <property type="molecule type" value="Genomic_DNA"/>
</dbReference>
<gene>
    <name evidence="2" type="ORF">B296_00045993</name>
</gene>
<feature type="signal peptide" evidence="1">
    <location>
        <begin position="1"/>
        <end position="21"/>
    </location>
</feature>
<feature type="chain" id="PRO_5019483282" description="Thioredoxin-like fold domain-containing protein" evidence="1">
    <location>
        <begin position="22"/>
        <end position="298"/>
    </location>
</feature>
<evidence type="ECO:0000256" key="1">
    <source>
        <dbReference type="SAM" id="SignalP"/>
    </source>
</evidence>
<dbReference type="Proteomes" id="UP000287651">
    <property type="component" value="Unassembled WGS sequence"/>
</dbReference>
<proteinExistence type="predicted"/>
<name>A0A426YBA4_ENSVE</name>
<dbReference type="PANTHER" id="PTHR36057">
    <property type="match status" value="1"/>
</dbReference>
<accession>A0A426YBA4</accession>
<sequence length="298" mass="32624">MLHRLSLFLRLGASLFSLSYSGHLQRAKLPFLLTSPLCFACRIRPPVSPRSAPPPMAPRLFSCFGRGGGASSSSTSPEANATADLTAEELRRRCPVLVELFSSQGCGTSPEAEAVLSRLGRGDLGEDLPPVAVLGFHVEYWDYRGWRDPFGSSIWTVRQKAYVESLRLDTLYTPQVVVHGRAQCIGTDIDAIASAVRSAPRFPSPTMQVGLARLTPPLITNCDKGENKGRVLSNDYVVRHLEKLVSVKDMSAKKNLSGSVQFTLWEGFNSAKCGLILFVQNSSLQTFGVQHFRIPDTI</sequence>
<dbReference type="InterPro" id="IPR036249">
    <property type="entry name" value="Thioredoxin-like_sf"/>
</dbReference>
<organism evidence="2 3">
    <name type="scientific">Ensete ventricosum</name>
    <name type="common">Abyssinian banana</name>
    <name type="synonym">Musa ensete</name>
    <dbReference type="NCBI Taxonomy" id="4639"/>
    <lineage>
        <taxon>Eukaryota</taxon>
        <taxon>Viridiplantae</taxon>
        <taxon>Streptophyta</taxon>
        <taxon>Embryophyta</taxon>
        <taxon>Tracheophyta</taxon>
        <taxon>Spermatophyta</taxon>
        <taxon>Magnoliopsida</taxon>
        <taxon>Liliopsida</taxon>
        <taxon>Zingiberales</taxon>
        <taxon>Musaceae</taxon>
        <taxon>Ensete</taxon>
    </lineage>
</organism>
<evidence type="ECO:0000313" key="2">
    <source>
        <dbReference type="EMBL" id="RRT48999.1"/>
    </source>
</evidence>
<dbReference type="SUPFAM" id="SSF52833">
    <property type="entry name" value="Thioredoxin-like"/>
    <property type="match status" value="1"/>
</dbReference>
<dbReference type="PANTHER" id="PTHR36057:SF1">
    <property type="entry name" value="LIPOPROTEIN LIPID ATTACHMENT SITE-LIKE PROTEIN, PUTATIVE (DUF1223)-RELATED"/>
    <property type="match status" value="1"/>
</dbReference>
<dbReference type="InterPro" id="IPR010634">
    <property type="entry name" value="DUF1223"/>
</dbReference>
<dbReference type="AlphaFoldDB" id="A0A426YBA4"/>
<comment type="caution">
    <text evidence="2">The sequence shown here is derived from an EMBL/GenBank/DDBJ whole genome shotgun (WGS) entry which is preliminary data.</text>
</comment>
<reference evidence="2 3" key="1">
    <citation type="journal article" date="2014" name="Agronomy (Basel)">
        <title>A Draft Genome Sequence for Ensete ventricosum, the Drought-Tolerant Tree Against Hunger.</title>
        <authorList>
            <person name="Harrison J."/>
            <person name="Moore K.A."/>
            <person name="Paszkiewicz K."/>
            <person name="Jones T."/>
            <person name="Grant M."/>
            <person name="Ambacheew D."/>
            <person name="Muzemil S."/>
            <person name="Studholme D.J."/>
        </authorList>
    </citation>
    <scope>NUCLEOTIDE SEQUENCE [LARGE SCALE GENOMIC DNA]</scope>
</reference>
<dbReference type="Pfam" id="PF06764">
    <property type="entry name" value="DUF1223"/>
    <property type="match status" value="1"/>
</dbReference>
<evidence type="ECO:0008006" key="4">
    <source>
        <dbReference type="Google" id="ProtNLM"/>
    </source>
</evidence>
<evidence type="ECO:0000313" key="3">
    <source>
        <dbReference type="Proteomes" id="UP000287651"/>
    </source>
</evidence>
<protein>
    <recommendedName>
        <fullName evidence="4">Thioredoxin-like fold domain-containing protein</fullName>
    </recommendedName>
</protein>
<keyword evidence="1" id="KW-0732">Signal</keyword>